<proteinExistence type="predicted"/>
<evidence type="ECO:0000313" key="1">
    <source>
        <dbReference type="EMBL" id="MPM72875.1"/>
    </source>
</evidence>
<dbReference type="EMBL" id="VSSQ01025016">
    <property type="protein sequence ID" value="MPM72875.1"/>
    <property type="molecule type" value="Genomic_DNA"/>
</dbReference>
<name>A0A645C5M9_9ZZZZ</name>
<reference evidence="1" key="1">
    <citation type="submission" date="2019-08" db="EMBL/GenBank/DDBJ databases">
        <authorList>
            <person name="Kucharzyk K."/>
            <person name="Murdoch R.W."/>
            <person name="Higgins S."/>
            <person name="Loffler F."/>
        </authorList>
    </citation>
    <scope>NUCLEOTIDE SEQUENCE</scope>
</reference>
<comment type="caution">
    <text evidence="1">The sequence shown here is derived from an EMBL/GenBank/DDBJ whole genome shotgun (WGS) entry which is preliminary data.</text>
</comment>
<evidence type="ECO:0008006" key="2">
    <source>
        <dbReference type="Google" id="ProtNLM"/>
    </source>
</evidence>
<accession>A0A645C5M9</accession>
<sequence>MIAINILINRNEFERAKEYINEIEDNLKKINIINYTNNLVLDSVLYNFNEICNIKSIDLLVKANIKKNNMEILDFTEFLIKVLYSCISLIEDEYYDRKIICEVKSKGEKIFLYIKLNAFNNENDELEYTIIKQIIQKAKNLNAIIEVKKENYILELKCLL</sequence>
<protein>
    <recommendedName>
        <fullName evidence="2">SpoOB alpha-helical domain-containing protein</fullName>
    </recommendedName>
</protein>
<dbReference type="AlphaFoldDB" id="A0A645C5M9"/>
<organism evidence="1">
    <name type="scientific">bioreactor metagenome</name>
    <dbReference type="NCBI Taxonomy" id="1076179"/>
    <lineage>
        <taxon>unclassified sequences</taxon>
        <taxon>metagenomes</taxon>
        <taxon>ecological metagenomes</taxon>
    </lineage>
</organism>
<gene>
    <name evidence="1" type="ORF">SDC9_119851</name>
</gene>